<sequence length="58" mass="6207">MVRVRASLSQLPAQVPGRDVPDSRSDVVRPFPGERVRVTVGLPAENDALLALAASRRG</sequence>
<reference evidence="2 3" key="1">
    <citation type="submission" date="2023-07" db="EMBL/GenBank/DDBJ databases">
        <title>Comparative genomics of wheat-associated soil bacteria to identify genetic determinants of phenazine resistance.</title>
        <authorList>
            <person name="Mouncey N."/>
        </authorList>
    </citation>
    <scope>NUCLEOTIDE SEQUENCE [LARGE SCALE GENOMIC DNA]</scope>
    <source>
        <strain evidence="2 3">W4I19-2</strain>
    </source>
</reference>
<protein>
    <submittedName>
        <fullName evidence="2">Uncharacterized protein</fullName>
    </submittedName>
</protein>
<gene>
    <name evidence="2" type="ORF">QFZ56_006875</name>
</gene>
<feature type="region of interest" description="Disordered" evidence="1">
    <location>
        <begin position="1"/>
        <end position="28"/>
    </location>
</feature>
<proteinExistence type="predicted"/>
<organism evidence="2 3">
    <name type="scientific">Streptomyces achromogenes</name>
    <dbReference type="NCBI Taxonomy" id="67255"/>
    <lineage>
        <taxon>Bacteria</taxon>
        <taxon>Bacillati</taxon>
        <taxon>Actinomycetota</taxon>
        <taxon>Actinomycetes</taxon>
        <taxon>Kitasatosporales</taxon>
        <taxon>Streptomycetaceae</taxon>
        <taxon>Streptomyces</taxon>
    </lineage>
</organism>
<comment type="caution">
    <text evidence="2">The sequence shown here is derived from an EMBL/GenBank/DDBJ whole genome shotgun (WGS) entry which is preliminary data.</text>
</comment>
<accession>A0ABU0QB99</accession>
<evidence type="ECO:0000313" key="2">
    <source>
        <dbReference type="EMBL" id="MDQ0687912.1"/>
    </source>
</evidence>
<dbReference type="InterPro" id="IPR015422">
    <property type="entry name" value="PyrdxlP-dep_Trfase_small"/>
</dbReference>
<evidence type="ECO:0000256" key="1">
    <source>
        <dbReference type="SAM" id="MobiDB-lite"/>
    </source>
</evidence>
<name>A0ABU0QB99_STRAH</name>
<feature type="compositionally biased region" description="Basic and acidic residues" evidence="1">
    <location>
        <begin position="19"/>
        <end position="28"/>
    </location>
</feature>
<keyword evidence="3" id="KW-1185">Reference proteome</keyword>
<evidence type="ECO:0000313" key="3">
    <source>
        <dbReference type="Proteomes" id="UP001243364"/>
    </source>
</evidence>
<dbReference type="RefSeq" id="WP_307048220.1">
    <property type="nucleotide sequence ID" value="NZ_JAUSYA010000001.1"/>
</dbReference>
<dbReference type="Proteomes" id="UP001243364">
    <property type="component" value="Unassembled WGS sequence"/>
</dbReference>
<dbReference type="EMBL" id="JAUSYA010000001">
    <property type="protein sequence ID" value="MDQ0687912.1"/>
    <property type="molecule type" value="Genomic_DNA"/>
</dbReference>
<dbReference type="Gene3D" id="3.90.1150.10">
    <property type="entry name" value="Aspartate Aminotransferase, domain 1"/>
    <property type="match status" value="1"/>
</dbReference>